<feature type="transmembrane region" description="Helical" evidence="6">
    <location>
        <begin position="94"/>
        <end position="121"/>
    </location>
</feature>
<dbReference type="PANTHER" id="PTHR48085:SF5">
    <property type="entry name" value="CADMIUM_ZINC-TRANSPORTING ATPASE HMA4-RELATED"/>
    <property type="match status" value="1"/>
</dbReference>
<keyword evidence="5 6" id="KW-0472">Membrane</keyword>
<evidence type="ECO:0000256" key="4">
    <source>
        <dbReference type="ARBA" id="ARBA00022989"/>
    </source>
</evidence>
<dbReference type="PRINTS" id="PR00119">
    <property type="entry name" value="CATATPASE"/>
</dbReference>
<evidence type="ECO:0000256" key="6">
    <source>
        <dbReference type="SAM" id="Phobius"/>
    </source>
</evidence>
<accession>A0AAJ6AFH9</accession>
<dbReference type="GO" id="GO:0016887">
    <property type="term" value="F:ATP hydrolysis activity"/>
    <property type="evidence" value="ECO:0007669"/>
    <property type="project" value="InterPro"/>
</dbReference>
<feature type="transmembrane region" description="Helical" evidence="6">
    <location>
        <begin position="28"/>
        <end position="47"/>
    </location>
</feature>
<dbReference type="Gene3D" id="3.40.50.1000">
    <property type="entry name" value="HAD superfamily/HAD-like"/>
    <property type="match status" value="1"/>
</dbReference>
<dbReference type="Gene3D" id="3.40.1110.10">
    <property type="entry name" value="Calcium-transporting ATPase, cytoplasmic domain N"/>
    <property type="match status" value="1"/>
</dbReference>
<dbReference type="SUPFAM" id="SSF81665">
    <property type="entry name" value="Calcium ATPase, transmembrane domain M"/>
    <property type="match status" value="1"/>
</dbReference>
<dbReference type="InterPro" id="IPR051014">
    <property type="entry name" value="Cation_Transport_ATPase_IB"/>
</dbReference>
<keyword evidence="4 6" id="KW-1133">Transmembrane helix</keyword>
<comment type="subcellular location">
    <subcellularLocation>
        <location evidence="1">Membrane</location>
    </subcellularLocation>
</comment>
<dbReference type="InterPro" id="IPR023298">
    <property type="entry name" value="ATPase_P-typ_TM_dom_sf"/>
</dbReference>
<dbReference type="RefSeq" id="WP_279674485.1">
    <property type="nucleotide sequence ID" value="NZ_CP122566.1"/>
</dbReference>
<dbReference type="EMBL" id="CP122566">
    <property type="protein sequence ID" value="WGH92331.1"/>
    <property type="molecule type" value="Genomic_DNA"/>
</dbReference>
<comment type="similarity">
    <text evidence="2">Belongs to the cation transport ATPase (P-type) (TC 3.A.3) family. Type IB subfamily.</text>
</comment>
<evidence type="ECO:0000256" key="5">
    <source>
        <dbReference type="ARBA" id="ARBA00023136"/>
    </source>
</evidence>
<dbReference type="PANTHER" id="PTHR48085">
    <property type="entry name" value="CADMIUM/ZINC-TRANSPORTING ATPASE HMA2-RELATED"/>
    <property type="match status" value="1"/>
</dbReference>
<dbReference type="Proteomes" id="UP001224674">
    <property type="component" value="Chromosome"/>
</dbReference>
<dbReference type="InterPro" id="IPR036412">
    <property type="entry name" value="HAD-like_sf"/>
</dbReference>
<dbReference type="InterPro" id="IPR023299">
    <property type="entry name" value="ATPase_P-typ_cyto_dom_N"/>
</dbReference>
<keyword evidence="3 6" id="KW-0812">Transmembrane</keyword>
<organism evidence="7 8">
    <name type="scientific">Auritidibacter ignavus</name>
    <dbReference type="NCBI Taxonomy" id="678932"/>
    <lineage>
        <taxon>Bacteria</taxon>
        <taxon>Bacillati</taxon>
        <taxon>Actinomycetota</taxon>
        <taxon>Actinomycetes</taxon>
        <taxon>Micrococcales</taxon>
        <taxon>Micrococcaceae</taxon>
        <taxon>Auritidibacter</taxon>
    </lineage>
</organism>
<dbReference type="GO" id="GO:0022857">
    <property type="term" value="F:transmembrane transporter activity"/>
    <property type="evidence" value="ECO:0007669"/>
    <property type="project" value="TreeGrafter"/>
</dbReference>
<dbReference type="GO" id="GO:0016020">
    <property type="term" value="C:membrane"/>
    <property type="evidence" value="ECO:0007669"/>
    <property type="project" value="UniProtKB-SubCell"/>
</dbReference>
<evidence type="ECO:0000313" key="8">
    <source>
        <dbReference type="Proteomes" id="UP001224674"/>
    </source>
</evidence>
<feature type="transmembrane region" description="Helical" evidence="6">
    <location>
        <begin position="523"/>
        <end position="554"/>
    </location>
</feature>
<gene>
    <name evidence="7" type="ORF">QDX21_08355</name>
</gene>
<evidence type="ECO:0000256" key="2">
    <source>
        <dbReference type="ARBA" id="ARBA00006024"/>
    </source>
</evidence>
<dbReference type="GO" id="GO:0005524">
    <property type="term" value="F:ATP binding"/>
    <property type="evidence" value="ECO:0007669"/>
    <property type="project" value="InterPro"/>
</dbReference>
<evidence type="ECO:0000256" key="3">
    <source>
        <dbReference type="ARBA" id="ARBA00022692"/>
    </source>
</evidence>
<dbReference type="InterPro" id="IPR001757">
    <property type="entry name" value="P_typ_ATPase"/>
</dbReference>
<name>A0AAJ6AFH9_9MICC</name>
<evidence type="ECO:0000313" key="7">
    <source>
        <dbReference type="EMBL" id="WGH92331.1"/>
    </source>
</evidence>
<feature type="transmembrane region" description="Helical" evidence="6">
    <location>
        <begin position="196"/>
        <end position="219"/>
    </location>
</feature>
<proteinExistence type="inferred from homology"/>
<evidence type="ECO:0000256" key="1">
    <source>
        <dbReference type="ARBA" id="ARBA00004370"/>
    </source>
</evidence>
<dbReference type="SUPFAM" id="SSF56784">
    <property type="entry name" value="HAD-like"/>
    <property type="match status" value="1"/>
</dbReference>
<dbReference type="NCBIfam" id="TIGR01494">
    <property type="entry name" value="ATPase_P-type"/>
    <property type="match status" value="1"/>
</dbReference>
<reference evidence="7 8" key="1">
    <citation type="submission" date="2023-03" db="EMBL/GenBank/DDBJ databases">
        <title>Complete genome sequences of several Auritidibacter ignavus strains isolated from ear infections.</title>
        <authorList>
            <person name="Baehr T."/>
            <person name="Baumhoegger A.M."/>
        </authorList>
    </citation>
    <scope>NUCLEOTIDE SEQUENCE [LARGE SCALE GENOMIC DNA]</scope>
    <source>
        <strain evidence="7 8">BABAE-6</strain>
    </source>
</reference>
<feature type="transmembrane region" description="Helical" evidence="6">
    <location>
        <begin position="59"/>
        <end position="82"/>
    </location>
</feature>
<dbReference type="Pfam" id="PF00702">
    <property type="entry name" value="Hydrolase"/>
    <property type="match status" value="1"/>
</dbReference>
<dbReference type="InterPro" id="IPR023214">
    <property type="entry name" value="HAD_sf"/>
</dbReference>
<protein>
    <submittedName>
        <fullName evidence="7">HAD-IC family P-type ATPase</fullName>
    </submittedName>
</protein>
<feature type="transmembrane region" description="Helical" evidence="6">
    <location>
        <begin position="173"/>
        <end position="190"/>
    </location>
</feature>
<sequence length="577" mass="61329">MAKSPQLVPEALETPGELTSRRPLNDPAVIIAIITVALAVLAGVSQLMAEVTAASGWNVASIVASVAGILLAATRFAVSAAAHGVVGRLTDDVLAALAVILCAAAGESVGAVWLTAGYLVVRTFLLRRWDHVLVHFQRLADLESPGPDHSVVTRAQLKRSRVVRRVDRWVERARRVAVTLAVVIVLWGFWIEHPTFWAPVASVVLLVLSPAAITAASWLPALTFMARAAEAEVLVRYQAAVTSLATIRNLGLDKTGALTSLEPTVVEVVGSERAVADRVLALAAAVEQHSVHPRGASIVTHFRQTSSALPSTAQPELWPATEVVEHPGRSIAGSVTTPEGSSVFVQISSPRWVRAGALGAEIDRLQHANYTVAVVSADQRPIGVIALTDTLRQDVPETVAELHELGCQLTVLTADNQRAAQQLASAAGITDVRAQQRPEEKAVTIAALREHARTGMIAASVTDAPALRAAEVGLDVATDPIRPDPHAPVSEGIDIHLGPSNLRLVPTLIRMARAIHQRTLRNLTATIVGVALCLLGAVSGLVPLPVITVVYVAYSVWVSRRSLKITNWSQYSGTTRR</sequence>
<keyword evidence="8" id="KW-1185">Reference proteome</keyword>
<dbReference type="AlphaFoldDB" id="A0AAJ6AFH9"/>